<dbReference type="VEuPathDB" id="FungiDB:HpaG801569"/>
<evidence type="ECO:0000313" key="2">
    <source>
        <dbReference type="EnsemblProtists" id="HpaP801569"/>
    </source>
</evidence>
<dbReference type="InParanoid" id="M4B5L9"/>
<dbReference type="HOGENOM" id="CLU_1869086_0_0_1"/>
<evidence type="ECO:0000313" key="3">
    <source>
        <dbReference type="Proteomes" id="UP000011713"/>
    </source>
</evidence>
<evidence type="ECO:0000256" key="1">
    <source>
        <dbReference type="SAM" id="MobiDB-lite"/>
    </source>
</evidence>
<reference evidence="2" key="2">
    <citation type="submission" date="2015-06" db="UniProtKB">
        <authorList>
            <consortium name="EnsemblProtists"/>
        </authorList>
    </citation>
    <scope>IDENTIFICATION</scope>
    <source>
        <strain evidence="2">Emoy2</strain>
    </source>
</reference>
<dbReference type="EnsemblProtists" id="HpaT801569">
    <property type="protein sequence ID" value="HpaP801569"/>
    <property type="gene ID" value="HpaG801569"/>
</dbReference>
<feature type="region of interest" description="Disordered" evidence="1">
    <location>
        <begin position="77"/>
        <end position="137"/>
    </location>
</feature>
<reference evidence="3" key="1">
    <citation type="journal article" date="2010" name="Science">
        <title>Signatures of adaptation to obligate biotrophy in the Hyaloperonospora arabidopsidis genome.</title>
        <authorList>
            <person name="Baxter L."/>
            <person name="Tripathy S."/>
            <person name="Ishaque N."/>
            <person name="Boot N."/>
            <person name="Cabral A."/>
            <person name="Kemen E."/>
            <person name="Thines M."/>
            <person name="Ah-Fong A."/>
            <person name="Anderson R."/>
            <person name="Badejoko W."/>
            <person name="Bittner-Eddy P."/>
            <person name="Boore J.L."/>
            <person name="Chibucos M.C."/>
            <person name="Coates M."/>
            <person name="Dehal P."/>
            <person name="Delehaunty K."/>
            <person name="Dong S."/>
            <person name="Downton P."/>
            <person name="Dumas B."/>
            <person name="Fabro G."/>
            <person name="Fronick C."/>
            <person name="Fuerstenberg S.I."/>
            <person name="Fulton L."/>
            <person name="Gaulin E."/>
            <person name="Govers F."/>
            <person name="Hughes L."/>
            <person name="Humphray S."/>
            <person name="Jiang R.H."/>
            <person name="Judelson H."/>
            <person name="Kamoun S."/>
            <person name="Kyung K."/>
            <person name="Meijer H."/>
            <person name="Minx P."/>
            <person name="Morris P."/>
            <person name="Nelson J."/>
            <person name="Phuntumart V."/>
            <person name="Qutob D."/>
            <person name="Rehmany A."/>
            <person name="Rougon-Cardoso A."/>
            <person name="Ryden P."/>
            <person name="Torto-Alalibo T."/>
            <person name="Studholme D."/>
            <person name="Wang Y."/>
            <person name="Win J."/>
            <person name="Wood J."/>
            <person name="Clifton S.W."/>
            <person name="Rogers J."/>
            <person name="Van den Ackerveken G."/>
            <person name="Jones J.D."/>
            <person name="McDowell J.M."/>
            <person name="Beynon J."/>
            <person name="Tyler B.M."/>
        </authorList>
    </citation>
    <scope>NUCLEOTIDE SEQUENCE [LARGE SCALE GENOMIC DNA]</scope>
    <source>
        <strain evidence="3">Emoy2</strain>
    </source>
</reference>
<sequence>MLFDSGAEVSILDTTFARKPTEHYVCQARSGSFVGFVDGIRHDISITGICFEREEEVVEEYAGPLVDHPVYEKPTRVVSCPPTEAEDETEILRKSMPHPGKEMTNGSKCRDQSADGSHFTKEDQGSAGTPSAIHTIK</sequence>
<name>M4B5L9_HYAAE</name>
<protein>
    <submittedName>
        <fullName evidence="2">Uncharacterized protein</fullName>
    </submittedName>
</protein>
<keyword evidence="3" id="KW-1185">Reference proteome</keyword>
<dbReference type="EMBL" id="JH598461">
    <property type="status" value="NOT_ANNOTATED_CDS"/>
    <property type="molecule type" value="Genomic_DNA"/>
</dbReference>
<accession>M4B5L9</accession>
<feature type="compositionally biased region" description="Basic and acidic residues" evidence="1">
    <location>
        <begin position="108"/>
        <end position="124"/>
    </location>
</feature>
<dbReference type="AlphaFoldDB" id="M4B5L9"/>
<dbReference type="Proteomes" id="UP000011713">
    <property type="component" value="Unassembled WGS sequence"/>
</dbReference>
<proteinExistence type="predicted"/>
<organism evidence="2 3">
    <name type="scientific">Hyaloperonospora arabidopsidis (strain Emoy2)</name>
    <name type="common">Downy mildew agent</name>
    <name type="synonym">Peronospora arabidopsidis</name>
    <dbReference type="NCBI Taxonomy" id="559515"/>
    <lineage>
        <taxon>Eukaryota</taxon>
        <taxon>Sar</taxon>
        <taxon>Stramenopiles</taxon>
        <taxon>Oomycota</taxon>
        <taxon>Peronosporomycetes</taxon>
        <taxon>Peronosporales</taxon>
        <taxon>Peronosporaceae</taxon>
        <taxon>Hyaloperonospora</taxon>
    </lineage>
</organism>